<comment type="subcellular location">
    <subcellularLocation>
        <location evidence="1">Membrane</location>
        <topology evidence="1">Multi-pass membrane protein</topology>
    </subcellularLocation>
</comment>
<feature type="transmembrane region" description="Helical" evidence="6">
    <location>
        <begin position="124"/>
        <end position="147"/>
    </location>
</feature>
<feature type="domain" description="Cation efflux protein transmembrane" evidence="7">
    <location>
        <begin position="25"/>
        <end position="220"/>
    </location>
</feature>
<dbReference type="HOGENOM" id="CLU_013430_1_0_6"/>
<dbReference type="InterPro" id="IPR058533">
    <property type="entry name" value="Cation_efflux_TM"/>
</dbReference>
<dbReference type="InterPro" id="IPR002524">
    <property type="entry name" value="Cation_efflux"/>
</dbReference>
<feature type="transmembrane region" description="Helical" evidence="6">
    <location>
        <begin position="163"/>
        <end position="183"/>
    </location>
</feature>
<reference evidence="8 9" key="1">
    <citation type="submission" date="2013-10" db="EMBL/GenBank/DDBJ databases">
        <title>The Genome Sequence of Acinetobacter nectaris CIP 110549.</title>
        <authorList>
            <consortium name="The Broad Institute Genomics Platform"/>
            <consortium name="The Broad Institute Genome Sequencing Center for Infectious Disease"/>
            <person name="Cerqueira G."/>
            <person name="Feldgarden M."/>
            <person name="Courvalin P."/>
            <person name="Grillot-Courvalin C."/>
            <person name="Clermont D."/>
            <person name="Rocha E."/>
            <person name="Yoon E.-J."/>
            <person name="Nemec A."/>
            <person name="Young S.K."/>
            <person name="Zeng Q."/>
            <person name="Gargeya S."/>
            <person name="Fitzgerald M."/>
            <person name="Abouelleil A."/>
            <person name="Alvarado L."/>
            <person name="Berlin A.M."/>
            <person name="Chapman S.B."/>
            <person name="Gainer-Dewar J."/>
            <person name="Goldberg J."/>
            <person name="Gnerre S."/>
            <person name="Griggs A."/>
            <person name="Gujja S."/>
            <person name="Hansen M."/>
            <person name="Howarth C."/>
            <person name="Imamovic A."/>
            <person name="Ireland A."/>
            <person name="Larimer J."/>
            <person name="McCowan C."/>
            <person name="Murphy C."/>
            <person name="Pearson M."/>
            <person name="Poon T.W."/>
            <person name="Priest M."/>
            <person name="Roberts A."/>
            <person name="Saif S."/>
            <person name="Shea T."/>
            <person name="Sykes S."/>
            <person name="Wortman J."/>
            <person name="Nusbaum C."/>
            <person name="Birren B."/>
        </authorList>
    </citation>
    <scope>NUCLEOTIDE SEQUENCE [LARGE SCALE GENOMIC DNA]</scope>
    <source>
        <strain evidence="8 9">CIP 110549</strain>
    </source>
</reference>
<dbReference type="InterPro" id="IPR027469">
    <property type="entry name" value="Cation_efflux_TMD_sf"/>
</dbReference>
<evidence type="ECO:0000256" key="6">
    <source>
        <dbReference type="SAM" id="Phobius"/>
    </source>
</evidence>
<accession>V2TNC6</accession>
<dbReference type="PANTHER" id="PTHR11562:SF40">
    <property type="entry name" value="CATION EFFLUX SYSTEM PROTEIN"/>
    <property type="match status" value="1"/>
</dbReference>
<proteinExistence type="predicted"/>
<keyword evidence="3" id="KW-0864">Zinc transport</keyword>
<dbReference type="PANTHER" id="PTHR11562">
    <property type="entry name" value="CATION EFFLUX PROTEIN/ ZINC TRANSPORTER"/>
    <property type="match status" value="1"/>
</dbReference>
<dbReference type="Pfam" id="PF01545">
    <property type="entry name" value="Cation_efflux"/>
    <property type="match status" value="1"/>
</dbReference>
<evidence type="ECO:0000256" key="1">
    <source>
        <dbReference type="ARBA" id="ARBA00004141"/>
    </source>
</evidence>
<feature type="transmembrane region" description="Helical" evidence="6">
    <location>
        <begin position="25"/>
        <end position="49"/>
    </location>
</feature>
<dbReference type="PATRIC" id="fig|1392540.3.peg.1625"/>
<keyword evidence="9" id="KW-1185">Reference proteome</keyword>
<dbReference type="eggNOG" id="COG1230">
    <property type="taxonomic scope" value="Bacteria"/>
</dbReference>
<dbReference type="InterPro" id="IPR050681">
    <property type="entry name" value="CDF/SLC30A"/>
</dbReference>
<evidence type="ECO:0000256" key="2">
    <source>
        <dbReference type="ARBA" id="ARBA00022692"/>
    </source>
</evidence>
<feature type="transmembrane region" description="Helical" evidence="6">
    <location>
        <begin position="93"/>
        <end position="112"/>
    </location>
</feature>
<evidence type="ECO:0000313" key="8">
    <source>
        <dbReference type="EMBL" id="ESK38857.1"/>
    </source>
</evidence>
<comment type="caution">
    <text evidence="8">The sequence shown here is derived from an EMBL/GenBank/DDBJ whole genome shotgun (WGS) entry which is preliminary data.</text>
</comment>
<dbReference type="STRING" id="1392540.P256_01676"/>
<dbReference type="SUPFAM" id="SSF161111">
    <property type="entry name" value="Cation efflux protein transmembrane domain-like"/>
    <property type="match status" value="1"/>
</dbReference>
<dbReference type="NCBIfam" id="TIGR01297">
    <property type="entry name" value="CDF"/>
    <property type="match status" value="1"/>
</dbReference>
<feature type="transmembrane region" description="Helical" evidence="6">
    <location>
        <begin position="189"/>
        <end position="209"/>
    </location>
</feature>
<sequence length="296" mass="33004">MQKTTYSPTHSHVFDEGNPLAQRKILIATIFTAVMMVLEIVCGSLFNSMALLADGWHMSSHMVALGLAYVAYKAAQHYAKDPRFCFGTWKIEVLAAYTSAIILMMVAVFMGYESIVRLLHPIAIQYNDAIFVATLGLIVNLICAWLLKDNHGHGHHDINQKAAFLHVVADAATSIFAILALFAGKYLGWNFLDSVLGIVGAFLVAHWAWGLIQQAGKTLLDAEMDHPLVERVMHSFDILQDKITITDIHLWKVGTDKFSCILALQTHDSSISRNSIQQILLKQHEIVHTSIEIRNI</sequence>
<keyword evidence="4 6" id="KW-1133">Transmembrane helix</keyword>
<protein>
    <recommendedName>
        <fullName evidence="7">Cation efflux protein transmembrane domain-containing protein</fullName>
    </recommendedName>
</protein>
<evidence type="ECO:0000256" key="3">
    <source>
        <dbReference type="ARBA" id="ARBA00022906"/>
    </source>
</evidence>
<dbReference type="OrthoDB" id="271709at2"/>
<gene>
    <name evidence="8" type="ORF">P256_01676</name>
</gene>
<evidence type="ECO:0000313" key="9">
    <source>
        <dbReference type="Proteomes" id="UP000023785"/>
    </source>
</evidence>
<dbReference type="AlphaFoldDB" id="V2TNC6"/>
<keyword evidence="3" id="KW-0862">Zinc</keyword>
<evidence type="ECO:0000256" key="5">
    <source>
        <dbReference type="ARBA" id="ARBA00023136"/>
    </source>
</evidence>
<evidence type="ECO:0000256" key="4">
    <source>
        <dbReference type="ARBA" id="ARBA00022989"/>
    </source>
</evidence>
<dbReference type="Gene3D" id="1.20.1510.10">
    <property type="entry name" value="Cation efflux protein transmembrane domain"/>
    <property type="match status" value="1"/>
</dbReference>
<keyword evidence="3" id="KW-0813">Transport</keyword>
<dbReference type="GO" id="GO:0005886">
    <property type="term" value="C:plasma membrane"/>
    <property type="evidence" value="ECO:0007669"/>
    <property type="project" value="TreeGrafter"/>
</dbReference>
<keyword evidence="2 6" id="KW-0812">Transmembrane</keyword>
<dbReference type="EMBL" id="AYER01000006">
    <property type="protein sequence ID" value="ESK38857.1"/>
    <property type="molecule type" value="Genomic_DNA"/>
</dbReference>
<dbReference type="Proteomes" id="UP000023785">
    <property type="component" value="Unassembled WGS sequence"/>
</dbReference>
<keyword evidence="5 6" id="KW-0472">Membrane</keyword>
<dbReference type="GO" id="GO:0005385">
    <property type="term" value="F:zinc ion transmembrane transporter activity"/>
    <property type="evidence" value="ECO:0007669"/>
    <property type="project" value="TreeGrafter"/>
</dbReference>
<name>V2TNC6_9GAMM</name>
<evidence type="ECO:0000259" key="7">
    <source>
        <dbReference type="Pfam" id="PF01545"/>
    </source>
</evidence>
<keyword evidence="3" id="KW-0406">Ion transport</keyword>
<organism evidence="8 9">
    <name type="scientific">Acinetobacter nectaris CIP 110549</name>
    <dbReference type="NCBI Taxonomy" id="1392540"/>
    <lineage>
        <taxon>Bacteria</taxon>
        <taxon>Pseudomonadati</taxon>
        <taxon>Pseudomonadota</taxon>
        <taxon>Gammaproteobacteria</taxon>
        <taxon>Moraxellales</taxon>
        <taxon>Moraxellaceae</taxon>
        <taxon>Acinetobacter</taxon>
    </lineage>
</organism>
<dbReference type="RefSeq" id="WP_023273296.1">
    <property type="nucleotide sequence ID" value="NZ_KI530723.1"/>
</dbReference>